<accession>A0A7T4PPP9</accession>
<dbReference type="EMBL" id="CP065959">
    <property type="protein sequence ID" value="QQC94133.1"/>
    <property type="molecule type" value="Genomic_DNA"/>
</dbReference>
<organism evidence="1 2">
    <name type="scientific">Streptomyces alfalfae</name>
    <dbReference type="NCBI Taxonomy" id="1642299"/>
    <lineage>
        <taxon>Bacteria</taxon>
        <taxon>Bacillati</taxon>
        <taxon>Actinomycetota</taxon>
        <taxon>Actinomycetes</taxon>
        <taxon>Kitasatosporales</taxon>
        <taxon>Streptomycetaceae</taxon>
        <taxon>Streptomyces</taxon>
    </lineage>
</organism>
<dbReference type="Gene3D" id="3.40.1350.10">
    <property type="match status" value="1"/>
</dbReference>
<evidence type="ECO:0000313" key="2">
    <source>
        <dbReference type="Proteomes" id="UP000596130"/>
    </source>
</evidence>
<dbReference type="GO" id="GO:0003676">
    <property type="term" value="F:nucleic acid binding"/>
    <property type="evidence" value="ECO:0007669"/>
    <property type="project" value="InterPro"/>
</dbReference>
<sequence>MCGSLVPFKTAAVAEISPDSVTFPSGIVITGSGGAEAVQQAGDVSEVMPRLAAVEADVQDLVEAHMETMLGVTFLASEYVIDCVDGGRIDSLGHDENGAPVIVEYKRGTDAGVINQGLYYMAWLTHHRDAFRNLVRDRLGFTAVSQILWSAPRLICVAGDLARYDAHAVREHRRSIDLVRYRYFGSDHFGLETLASAMGHSAQAKRARRRAAGVSPARKQGGAMVELAQAVDEVLVGLGDGVTRVQREQYRAYRRLRNFANVCPPQQTKILVYLKADPKEISLVPGFTRDVTGLGHHGTGGLELQLRTERYLERAQDLFRLSYAAA</sequence>
<dbReference type="Proteomes" id="UP000596130">
    <property type="component" value="Chromosome"/>
</dbReference>
<evidence type="ECO:0000313" key="1">
    <source>
        <dbReference type="EMBL" id="QQC94133.1"/>
    </source>
</evidence>
<gene>
    <name evidence="1" type="ORF">I8755_33170</name>
</gene>
<dbReference type="AlphaFoldDB" id="A0A7T4PPP9"/>
<dbReference type="InterPro" id="IPR011856">
    <property type="entry name" value="tRNA_endonuc-like_dom_sf"/>
</dbReference>
<proteinExistence type="predicted"/>
<protein>
    <submittedName>
        <fullName evidence="1">DUF91 domain-containing protein</fullName>
    </submittedName>
</protein>
<name>A0A7T4PPP9_9ACTN</name>
<reference evidence="1 2" key="1">
    <citation type="submission" date="2020-12" db="EMBL/GenBank/DDBJ databases">
        <title>Identification and biosynthesis of polyene macrolides produced by Streptomyces alfalfae Men-myco-93-63.</title>
        <authorList>
            <person name="Liu D."/>
            <person name="Li Y."/>
            <person name="Liu L."/>
            <person name="Han X."/>
            <person name="Shen F."/>
        </authorList>
    </citation>
    <scope>NUCLEOTIDE SEQUENCE [LARGE SCALE GENOMIC DNA]</scope>
    <source>
        <strain evidence="1 2">Men-myco-93-63</strain>
    </source>
</reference>